<accession>A0A286GRM3</accession>
<gene>
    <name evidence="2" type="primary">cowN</name>
    <name evidence="3" type="ORF">SAMN05421508_107232</name>
</gene>
<dbReference type="InterPro" id="IPR024899">
    <property type="entry name" value="CowN"/>
</dbReference>
<protein>
    <recommendedName>
        <fullName evidence="2">N(2)-fixation sustaining protein CowN</fullName>
    </recommendedName>
    <alternativeName>
        <fullName evidence="2">CO weal-nitrogenase</fullName>
    </alternativeName>
</protein>
<evidence type="ECO:0000256" key="2">
    <source>
        <dbReference type="HAMAP-Rule" id="MF_02117"/>
    </source>
</evidence>
<name>A0A286GRM3_9PROT</name>
<comment type="similarity">
    <text evidence="2">Belongs to the CowN family.</text>
</comment>
<comment type="function">
    <text evidence="2">Is required to sustain N(2)-dependent growth in the presence of low levels of carbon monoxide (CO). Probably acts by protecting the N(2) fixation ability of the nitrogenase complex, which is inactivated in the presence of CO.</text>
</comment>
<dbReference type="OrthoDB" id="7689335at2"/>
<sequence length="101" mass="11456">MSTTTDTTATDRYVSFSGIDCEGNTAKLLARVFHHIDDPAKTNAFWEKFRAEVQAADDVHERKFDGLCLVCARVGILYELFEQYDDDEGVALLERIENECC</sequence>
<dbReference type="RefSeq" id="WP_097280327.1">
    <property type="nucleotide sequence ID" value="NZ_OCNJ01000007.1"/>
</dbReference>
<proteinExistence type="inferred from homology"/>
<dbReference type="AlphaFoldDB" id="A0A286GRM3"/>
<dbReference type="GO" id="GO:0009399">
    <property type="term" value="P:nitrogen fixation"/>
    <property type="evidence" value="ECO:0007669"/>
    <property type="project" value="UniProtKB-UniRule"/>
</dbReference>
<dbReference type="Pfam" id="PF20543">
    <property type="entry name" value="CowN"/>
    <property type="match status" value="1"/>
</dbReference>
<keyword evidence="4" id="KW-1185">Reference proteome</keyword>
<reference evidence="3 4" key="1">
    <citation type="submission" date="2017-09" db="EMBL/GenBank/DDBJ databases">
        <authorList>
            <person name="Ehlers B."/>
            <person name="Leendertz F.H."/>
        </authorList>
    </citation>
    <scope>NUCLEOTIDE SEQUENCE [LARGE SCALE GENOMIC DNA]</scope>
    <source>
        <strain evidence="3 4">USBA 140</strain>
    </source>
</reference>
<evidence type="ECO:0000313" key="3">
    <source>
        <dbReference type="EMBL" id="SOD98178.1"/>
    </source>
</evidence>
<evidence type="ECO:0000313" key="4">
    <source>
        <dbReference type="Proteomes" id="UP000219621"/>
    </source>
</evidence>
<evidence type="ECO:0000256" key="1">
    <source>
        <dbReference type="ARBA" id="ARBA00023231"/>
    </source>
</evidence>
<dbReference type="Proteomes" id="UP000219621">
    <property type="component" value="Unassembled WGS sequence"/>
</dbReference>
<dbReference type="EMBL" id="OCNJ01000007">
    <property type="protein sequence ID" value="SOD98178.1"/>
    <property type="molecule type" value="Genomic_DNA"/>
</dbReference>
<keyword evidence="1 2" id="KW-0535">Nitrogen fixation</keyword>
<organism evidence="3 4">
    <name type="scientific">Caenispirillum bisanense</name>
    <dbReference type="NCBI Taxonomy" id="414052"/>
    <lineage>
        <taxon>Bacteria</taxon>
        <taxon>Pseudomonadati</taxon>
        <taxon>Pseudomonadota</taxon>
        <taxon>Alphaproteobacteria</taxon>
        <taxon>Rhodospirillales</taxon>
        <taxon>Novispirillaceae</taxon>
        <taxon>Caenispirillum</taxon>
    </lineage>
</organism>
<dbReference type="NCBIfam" id="NF033689">
    <property type="entry name" value="N2Fix_CO_CowN"/>
    <property type="match status" value="1"/>
</dbReference>
<dbReference type="HAMAP" id="MF_02117">
    <property type="entry name" value="CowN"/>
    <property type="match status" value="1"/>
</dbReference>